<dbReference type="GO" id="GO:0005635">
    <property type="term" value="C:nuclear envelope"/>
    <property type="evidence" value="ECO:0007669"/>
    <property type="project" value="UniProtKB-SubCell"/>
</dbReference>
<dbReference type="GeneID" id="108664564"/>
<keyword evidence="13" id="KW-1185">Reference proteome</keyword>
<evidence type="ECO:0000259" key="12">
    <source>
        <dbReference type="Pfam" id="PF05609"/>
    </source>
</evidence>
<evidence type="ECO:0000313" key="13">
    <source>
        <dbReference type="Proteomes" id="UP000694843"/>
    </source>
</evidence>
<dbReference type="InterPro" id="IPR046753">
    <property type="entry name" value="TOIP1/2_C"/>
</dbReference>
<dbReference type="AlphaFoldDB" id="A0A8B7MZG7"/>
<keyword evidence="4 11" id="KW-0812">Transmembrane</keyword>
<evidence type="ECO:0000256" key="5">
    <source>
        <dbReference type="ARBA" id="ARBA00022989"/>
    </source>
</evidence>
<feature type="transmembrane region" description="Helical" evidence="11">
    <location>
        <begin position="133"/>
        <end position="153"/>
    </location>
</feature>
<protein>
    <submittedName>
        <fullName evidence="14">Uncharacterized protein LOC108664564 isoform X1</fullName>
    </submittedName>
</protein>
<sequence>MSDMEIKRRRSPRTNKEAPPLSVSTASTDSYGKRTPGKKRSISSPPSRTKYANCESESQSSNDDEEGRSNLSSNLESTSAENEVLLIHTEETFLYAKKPKEQQYSPVEPKKPVRKIKPKEISDLSLTPKVSTMIGLVGILIAIPLLLLFAHLFSNGKMNHPSDLKTLGDIEDDIIRDLEKLRSETKQEMKFWREMYAGLSTLTEQAPRQPVVVLMAVPLDGSRTAVCIAHHLADIVNKAFEDDAVVKHDTQSHLHMPWDEHKYVLDNRLQNLSRSHSALIYNLEKMPPKTATLLHGYFDNDNAPHKRALMLVLLELELHYASVAESHLDLTVERRLHELWRQDLEPDSIPGLISRVAVQPVLVKPESKLVLDRLCPL</sequence>
<dbReference type="InterPro" id="IPR008662">
    <property type="entry name" value="TOIP1/2"/>
</dbReference>
<keyword evidence="6 11" id="KW-0472">Membrane</keyword>
<dbReference type="OMA" id="GEQTMRC"/>
<evidence type="ECO:0000256" key="1">
    <source>
        <dbReference type="ARBA" id="ARBA00004259"/>
    </source>
</evidence>
<keyword evidence="8" id="KW-0539">Nucleus</keyword>
<evidence type="ECO:0000256" key="3">
    <source>
        <dbReference type="ARBA" id="ARBA00022553"/>
    </source>
</evidence>
<keyword evidence="7" id="KW-0325">Glycoprotein</keyword>
<feature type="compositionally biased region" description="Polar residues" evidence="10">
    <location>
        <begin position="69"/>
        <end position="78"/>
    </location>
</feature>
<feature type="region of interest" description="Disordered" evidence="10">
    <location>
        <begin position="1"/>
        <end position="78"/>
    </location>
</feature>
<evidence type="ECO:0000256" key="6">
    <source>
        <dbReference type="ARBA" id="ARBA00023136"/>
    </source>
</evidence>
<evidence type="ECO:0000256" key="9">
    <source>
        <dbReference type="ARBA" id="ARBA00037847"/>
    </source>
</evidence>
<dbReference type="InterPro" id="IPR038599">
    <property type="entry name" value="LAP1C-like_C_sf"/>
</dbReference>
<dbReference type="GO" id="GO:0001671">
    <property type="term" value="F:ATPase activator activity"/>
    <property type="evidence" value="ECO:0007669"/>
    <property type="project" value="InterPro"/>
</dbReference>
<organism evidence="13 14">
    <name type="scientific">Hyalella azteca</name>
    <name type="common">Amphipod</name>
    <dbReference type="NCBI Taxonomy" id="294128"/>
    <lineage>
        <taxon>Eukaryota</taxon>
        <taxon>Metazoa</taxon>
        <taxon>Ecdysozoa</taxon>
        <taxon>Arthropoda</taxon>
        <taxon>Crustacea</taxon>
        <taxon>Multicrustacea</taxon>
        <taxon>Malacostraca</taxon>
        <taxon>Eumalacostraca</taxon>
        <taxon>Peracarida</taxon>
        <taxon>Amphipoda</taxon>
        <taxon>Senticaudata</taxon>
        <taxon>Talitrida</taxon>
        <taxon>Talitroidea</taxon>
        <taxon>Hyalellidae</taxon>
        <taxon>Hyalella</taxon>
    </lineage>
</organism>
<dbReference type="GO" id="GO:0016020">
    <property type="term" value="C:membrane"/>
    <property type="evidence" value="ECO:0007669"/>
    <property type="project" value="TreeGrafter"/>
</dbReference>
<gene>
    <name evidence="14" type="primary">LOC108664564</name>
</gene>
<dbReference type="Gene3D" id="3.40.50.12190">
    <property type="match status" value="1"/>
</dbReference>
<dbReference type="PANTHER" id="PTHR18843:SF7">
    <property type="entry name" value="LAMINA-ASSOCIATED POLYPEPTIDE 1B ISOFORM 1-RELATED"/>
    <property type="match status" value="1"/>
</dbReference>
<comment type="similarity">
    <text evidence="2">Belongs to the TOR1AIP family.</text>
</comment>
<dbReference type="Proteomes" id="UP000694843">
    <property type="component" value="Unplaced"/>
</dbReference>
<comment type="subcellular location">
    <subcellularLocation>
        <location evidence="9">Endomembrane system</location>
        <topology evidence="9">Single-pass membrane protein</topology>
    </subcellularLocation>
    <subcellularLocation>
        <location evidence="1">Nucleus envelope</location>
    </subcellularLocation>
</comment>
<dbReference type="Pfam" id="PF05609">
    <property type="entry name" value="LAP1_C"/>
    <property type="match status" value="1"/>
</dbReference>
<evidence type="ECO:0000313" key="14">
    <source>
        <dbReference type="RefSeq" id="XP_018006668.1"/>
    </source>
</evidence>
<dbReference type="GO" id="GO:0061024">
    <property type="term" value="P:membrane organization"/>
    <property type="evidence" value="ECO:0007669"/>
    <property type="project" value="TreeGrafter"/>
</dbReference>
<dbReference type="PANTHER" id="PTHR18843">
    <property type="entry name" value="TORSIN-1A-INTERACTING PROTEIN"/>
    <property type="match status" value="1"/>
</dbReference>
<proteinExistence type="inferred from homology"/>
<evidence type="ECO:0000256" key="8">
    <source>
        <dbReference type="ARBA" id="ARBA00023242"/>
    </source>
</evidence>
<keyword evidence="5 11" id="KW-1133">Transmembrane helix</keyword>
<evidence type="ECO:0000256" key="4">
    <source>
        <dbReference type="ARBA" id="ARBA00022692"/>
    </source>
</evidence>
<reference evidence="14" key="1">
    <citation type="submission" date="2025-08" db="UniProtKB">
        <authorList>
            <consortium name="RefSeq"/>
        </authorList>
    </citation>
    <scope>IDENTIFICATION</scope>
    <source>
        <tissue evidence="14">Whole organism</tissue>
    </source>
</reference>
<evidence type="ECO:0000256" key="11">
    <source>
        <dbReference type="SAM" id="Phobius"/>
    </source>
</evidence>
<keyword evidence="3" id="KW-0597">Phosphoprotein</keyword>
<dbReference type="RefSeq" id="XP_018006668.1">
    <property type="nucleotide sequence ID" value="XM_018151179.2"/>
</dbReference>
<evidence type="ECO:0000256" key="10">
    <source>
        <dbReference type="SAM" id="MobiDB-lite"/>
    </source>
</evidence>
<feature type="domain" description="Torsin-1A-interacting protein 1/2 AAA+ activator" evidence="12">
    <location>
        <begin position="179"/>
        <end position="332"/>
    </location>
</feature>
<evidence type="ECO:0000256" key="7">
    <source>
        <dbReference type="ARBA" id="ARBA00023180"/>
    </source>
</evidence>
<accession>A0A8B7MZG7</accession>
<name>A0A8B7MZG7_HYAAZ</name>
<dbReference type="KEGG" id="hazt:108664564"/>
<evidence type="ECO:0000256" key="2">
    <source>
        <dbReference type="ARBA" id="ARBA00007860"/>
    </source>
</evidence>
<dbReference type="OrthoDB" id="6258998at2759"/>